<comment type="caution">
    <text evidence="2">The sequence shown here is derived from an EMBL/GenBank/DDBJ whole genome shotgun (WGS) entry which is preliminary data.</text>
</comment>
<evidence type="ECO:0000313" key="2">
    <source>
        <dbReference type="EMBL" id="PIK36069.1"/>
    </source>
</evidence>
<feature type="compositionally biased region" description="Polar residues" evidence="1">
    <location>
        <begin position="101"/>
        <end position="130"/>
    </location>
</feature>
<protein>
    <submittedName>
        <fullName evidence="2">Uncharacterized protein</fullName>
    </submittedName>
</protein>
<proteinExistence type="predicted"/>
<dbReference type="EMBL" id="MRZV01001751">
    <property type="protein sequence ID" value="PIK36069.1"/>
    <property type="molecule type" value="Genomic_DNA"/>
</dbReference>
<dbReference type="AlphaFoldDB" id="A0A2G8JK21"/>
<accession>A0A2G8JK21</accession>
<organism evidence="2 3">
    <name type="scientific">Stichopus japonicus</name>
    <name type="common">Sea cucumber</name>
    <dbReference type="NCBI Taxonomy" id="307972"/>
    <lineage>
        <taxon>Eukaryota</taxon>
        <taxon>Metazoa</taxon>
        <taxon>Echinodermata</taxon>
        <taxon>Eleutherozoa</taxon>
        <taxon>Echinozoa</taxon>
        <taxon>Holothuroidea</taxon>
        <taxon>Aspidochirotacea</taxon>
        <taxon>Aspidochirotida</taxon>
        <taxon>Stichopodidae</taxon>
        <taxon>Apostichopus</taxon>
    </lineage>
</organism>
<keyword evidence="3" id="KW-1185">Reference proteome</keyword>
<feature type="region of interest" description="Disordered" evidence="1">
    <location>
        <begin position="31"/>
        <end position="178"/>
    </location>
</feature>
<reference evidence="2 3" key="1">
    <citation type="journal article" date="2017" name="PLoS Biol.">
        <title>The sea cucumber genome provides insights into morphological evolution and visceral regeneration.</title>
        <authorList>
            <person name="Zhang X."/>
            <person name="Sun L."/>
            <person name="Yuan J."/>
            <person name="Sun Y."/>
            <person name="Gao Y."/>
            <person name="Zhang L."/>
            <person name="Li S."/>
            <person name="Dai H."/>
            <person name="Hamel J.F."/>
            <person name="Liu C."/>
            <person name="Yu Y."/>
            <person name="Liu S."/>
            <person name="Lin W."/>
            <person name="Guo K."/>
            <person name="Jin S."/>
            <person name="Xu P."/>
            <person name="Storey K.B."/>
            <person name="Huan P."/>
            <person name="Zhang T."/>
            <person name="Zhou Y."/>
            <person name="Zhang J."/>
            <person name="Lin C."/>
            <person name="Li X."/>
            <person name="Xing L."/>
            <person name="Huo D."/>
            <person name="Sun M."/>
            <person name="Wang L."/>
            <person name="Mercier A."/>
            <person name="Li F."/>
            <person name="Yang H."/>
            <person name="Xiang J."/>
        </authorList>
    </citation>
    <scope>NUCLEOTIDE SEQUENCE [LARGE SCALE GENOMIC DNA]</scope>
    <source>
        <strain evidence="2">Shaxun</strain>
        <tissue evidence="2">Muscle</tissue>
    </source>
</reference>
<evidence type="ECO:0000256" key="1">
    <source>
        <dbReference type="SAM" id="MobiDB-lite"/>
    </source>
</evidence>
<feature type="compositionally biased region" description="Polar residues" evidence="1">
    <location>
        <begin position="43"/>
        <end position="53"/>
    </location>
</feature>
<gene>
    <name evidence="2" type="ORF">BSL78_27098</name>
</gene>
<name>A0A2G8JK21_STIJA</name>
<sequence>MREIWDWEGTRGASEVEKNEAIDEMFSQDERRQYDHHSEKLTLASSQNAPKVSQQKEHAHVLNRVNVRGNDYSQDPARVGHTNHDYGQPANYGYYPELPAKQSTESYNDTPQHSSSSHMYRTQNLRNLPMNNHPETKPPNSSFGPTESGLYETIPPITGGASYEPDVRERGTSAHSSGEVILSRLKNFKKDINYSQRE</sequence>
<evidence type="ECO:0000313" key="3">
    <source>
        <dbReference type="Proteomes" id="UP000230750"/>
    </source>
</evidence>
<dbReference type="Proteomes" id="UP000230750">
    <property type="component" value="Unassembled WGS sequence"/>
</dbReference>
<feature type="compositionally biased region" description="Basic and acidic residues" evidence="1">
    <location>
        <begin position="31"/>
        <end position="40"/>
    </location>
</feature>